<dbReference type="PROSITE" id="PS00028">
    <property type="entry name" value="ZINC_FINGER_C2H2_1"/>
    <property type="match status" value="2"/>
</dbReference>
<evidence type="ECO:0000313" key="3">
    <source>
        <dbReference type="Proteomes" id="UP000285301"/>
    </source>
</evidence>
<evidence type="ECO:0000259" key="1">
    <source>
        <dbReference type="PROSITE" id="PS00028"/>
    </source>
</evidence>
<sequence length="333" mass="37990">MLKINLIIKQTGNFAKVEAVPESLDGSNDAISEDDDRFNDAQSLASYYDYETSDVEQEDDLIDDEDPLAYIDDVDNDPDFGATVTKKRKRGSRRSMNSSVPLKTDVVSYFRPTVKDEENCDDNASKDRVCPFCNMTCKSWQGMRRHIGHVHKENGGSSKQRAIICDCGESFSKNHNGKKLFRAHRANCSFYMKSAFICEFCETPFHEIPALNNHKYKVHGINYERLTCLCGQTFTSSCSRRKHSLECNLYKSAAVFCEVCKSPFLTANHLRQHFRSTGHGDAGDLSDVDSSTKTVLCKCGKVFSRYNKHLWRDHREKCPDFLKEGWIHQLLQS</sequence>
<feature type="domain" description="C2H2-type" evidence="1">
    <location>
        <begin position="198"/>
        <end position="219"/>
    </location>
</feature>
<proteinExistence type="predicted"/>
<dbReference type="OrthoDB" id="6077919at2759"/>
<accession>A0A3S3PHN8</accession>
<organism evidence="2 3">
    <name type="scientific">Dinothrombium tinctorium</name>
    <dbReference type="NCBI Taxonomy" id="1965070"/>
    <lineage>
        <taxon>Eukaryota</taxon>
        <taxon>Metazoa</taxon>
        <taxon>Ecdysozoa</taxon>
        <taxon>Arthropoda</taxon>
        <taxon>Chelicerata</taxon>
        <taxon>Arachnida</taxon>
        <taxon>Acari</taxon>
        <taxon>Acariformes</taxon>
        <taxon>Trombidiformes</taxon>
        <taxon>Prostigmata</taxon>
        <taxon>Anystina</taxon>
        <taxon>Parasitengona</taxon>
        <taxon>Trombidioidea</taxon>
        <taxon>Trombidiidae</taxon>
        <taxon>Dinothrombium</taxon>
    </lineage>
</organism>
<dbReference type="Proteomes" id="UP000285301">
    <property type="component" value="Unassembled WGS sequence"/>
</dbReference>
<gene>
    <name evidence="2" type="ORF">B4U79_17907</name>
</gene>
<feature type="domain" description="C2H2-type" evidence="1">
    <location>
        <begin position="257"/>
        <end position="279"/>
    </location>
</feature>
<dbReference type="SMART" id="SM00355">
    <property type="entry name" value="ZnF_C2H2"/>
    <property type="match status" value="3"/>
</dbReference>
<protein>
    <submittedName>
        <fullName evidence="2">Oocyte zinc finger protein XlCOF6-like protein</fullName>
    </submittedName>
</protein>
<keyword evidence="3" id="KW-1185">Reference proteome</keyword>
<dbReference type="EMBL" id="NCKU01000447">
    <property type="protein sequence ID" value="RWS15468.1"/>
    <property type="molecule type" value="Genomic_DNA"/>
</dbReference>
<reference evidence="2 3" key="1">
    <citation type="journal article" date="2018" name="Gigascience">
        <title>Genomes of trombidid mites reveal novel predicted allergens and laterally-transferred genes associated with secondary metabolism.</title>
        <authorList>
            <person name="Dong X."/>
            <person name="Chaisiri K."/>
            <person name="Xia D."/>
            <person name="Armstrong S.D."/>
            <person name="Fang Y."/>
            <person name="Donnelly M.J."/>
            <person name="Kadowaki T."/>
            <person name="McGarry J.W."/>
            <person name="Darby A.C."/>
            <person name="Makepeace B.L."/>
        </authorList>
    </citation>
    <scope>NUCLEOTIDE SEQUENCE [LARGE SCALE GENOMIC DNA]</scope>
    <source>
        <strain evidence="2">UoL-WK</strain>
    </source>
</reference>
<comment type="caution">
    <text evidence="2">The sequence shown here is derived from an EMBL/GenBank/DDBJ whole genome shotgun (WGS) entry which is preliminary data.</text>
</comment>
<dbReference type="STRING" id="1965070.A0A3S3PHN8"/>
<dbReference type="AlphaFoldDB" id="A0A3S3PHN8"/>
<dbReference type="InterPro" id="IPR013087">
    <property type="entry name" value="Znf_C2H2_type"/>
</dbReference>
<name>A0A3S3PHN8_9ACAR</name>
<evidence type="ECO:0000313" key="2">
    <source>
        <dbReference type="EMBL" id="RWS15468.1"/>
    </source>
</evidence>